<dbReference type="GO" id="GO:0005886">
    <property type="term" value="C:plasma membrane"/>
    <property type="evidence" value="ECO:0007669"/>
    <property type="project" value="UniProtKB-SubCell"/>
</dbReference>
<dbReference type="InterPro" id="IPR003004">
    <property type="entry name" value="GspF/PilC"/>
</dbReference>
<dbReference type="STRING" id="1328313.DS2_15974"/>
<accession>W7QIJ4</accession>
<organism evidence="10 11">
    <name type="scientific">Catenovulum agarivorans DS-2</name>
    <dbReference type="NCBI Taxonomy" id="1328313"/>
    <lineage>
        <taxon>Bacteria</taxon>
        <taxon>Pseudomonadati</taxon>
        <taxon>Pseudomonadota</taxon>
        <taxon>Gammaproteobacteria</taxon>
        <taxon>Alteromonadales</taxon>
        <taxon>Alteromonadaceae</taxon>
        <taxon>Catenovulum</taxon>
    </lineage>
</organism>
<feature type="transmembrane region" description="Helical" evidence="8">
    <location>
        <begin position="226"/>
        <end position="248"/>
    </location>
</feature>
<evidence type="ECO:0000313" key="11">
    <source>
        <dbReference type="Proteomes" id="UP000019276"/>
    </source>
</evidence>
<dbReference type="FunFam" id="1.20.81.30:FF:000001">
    <property type="entry name" value="Type II secretion system protein F"/>
    <property type="match status" value="2"/>
</dbReference>
<evidence type="ECO:0000256" key="3">
    <source>
        <dbReference type="ARBA" id="ARBA00022475"/>
    </source>
</evidence>
<comment type="subcellular location">
    <subcellularLocation>
        <location evidence="1">Cell inner membrane</location>
        <topology evidence="1">Multi-pass membrane protein</topology>
    </subcellularLocation>
</comment>
<reference evidence="10 11" key="1">
    <citation type="journal article" date="2014" name="Genome Announc.">
        <title>Draft Genome Sequence of the Agar-Degrading Bacterium Catenovulum sp. Strain DS-2, Isolated from Intestines of Haliotis diversicolor.</title>
        <authorList>
            <person name="Shan D."/>
            <person name="Li X."/>
            <person name="Gu Z."/>
            <person name="Wei G."/>
            <person name="Gao Z."/>
            <person name="Shao Z."/>
        </authorList>
    </citation>
    <scope>NUCLEOTIDE SEQUENCE [LARGE SCALE GENOMIC DNA]</scope>
    <source>
        <strain evidence="10 11">DS-2</strain>
    </source>
</reference>
<dbReference type="InterPro" id="IPR042094">
    <property type="entry name" value="T2SS_GspF_sf"/>
</dbReference>
<keyword evidence="3" id="KW-1003">Cell membrane</keyword>
<comment type="similarity">
    <text evidence="2">Belongs to the GSP F family.</text>
</comment>
<evidence type="ECO:0000256" key="5">
    <source>
        <dbReference type="ARBA" id="ARBA00022692"/>
    </source>
</evidence>
<feature type="domain" description="Type II secretion system protein GspF" evidence="9">
    <location>
        <begin position="80"/>
        <end position="203"/>
    </location>
</feature>
<name>W7QIJ4_9ALTE</name>
<dbReference type="EMBL" id="ARZY01000038">
    <property type="protein sequence ID" value="EWH08747.1"/>
    <property type="molecule type" value="Genomic_DNA"/>
</dbReference>
<evidence type="ECO:0000256" key="7">
    <source>
        <dbReference type="ARBA" id="ARBA00023136"/>
    </source>
</evidence>
<evidence type="ECO:0000256" key="8">
    <source>
        <dbReference type="SAM" id="Phobius"/>
    </source>
</evidence>
<dbReference type="Proteomes" id="UP000019276">
    <property type="component" value="Unassembled WGS sequence"/>
</dbReference>
<keyword evidence="6 8" id="KW-1133">Transmembrane helix</keyword>
<evidence type="ECO:0000259" key="9">
    <source>
        <dbReference type="Pfam" id="PF00482"/>
    </source>
</evidence>
<dbReference type="PRINTS" id="PR00812">
    <property type="entry name" value="BCTERIALGSPF"/>
</dbReference>
<keyword evidence="5 8" id="KW-0812">Transmembrane</keyword>
<keyword evidence="4" id="KW-0997">Cell inner membrane</keyword>
<keyword evidence="11" id="KW-1185">Reference proteome</keyword>
<dbReference type="OrthoDB" id="9805682at2"/>
<gene>
    <name evidence="10" type="ORF">DS2_15974</name>
</gene>
<dbReference type="PATRIC" id="fig|1328313.3.peg.3264"/>
<proteinExistence type="inferred from homology"/>
<feature type="domain" description="Type II secretion system protein GspF" evidence="9">
    <location>
        <begin position="283"/>
        <end position="405"/>
    </location>
</feature>
<dbReference type="GO" id="GO:0015628">
    <property type="term" value="P:protein secretion by the type II secretion system"/>
    <property type="evidence" value="ECO:0007669"/>
    <property type="project" value="TreeGrafter"/>
</dbReference>
<evidence type="ECO:0000313" key="10">
    <source>
        <dbReference type="EMBL" id="EWH08747.1"/>
    </source>
</evidence>
<feature type="transmembrane region" description="Helical" evidence="8">
    <location>
        <begin position="182"/>
        <end position="206"/>
    </location>
</feature>
<evidence type="ECO:0000256" key="4">
    <source>
        <dbReference type="ARBA" id="ARBA00022519"/>
    </source>
</evidence>
<dbReference type="RefSeq" id="WP_035015887.1">
    <property type="nucleotide sequence ID" value="NZ_ARZY01000038.1"/>
</dbReference>
<evidence type="ECO:0000256" key="6">
    <source>
        <dbReference type="ARBA" id="ARBA00022989"/>
    </source>
</evidence>
<feature type="transmembrane region" description="Helical" evidence="8">
    <location>
        <begin position="386"/>
        <end position="407"/>
    </location>
</feature>
<dbReference type="eggNOG" id="COG1459">
    <property type="taxonomic scope" value="Bacteria"/>
</dbReference>
<evidence type="ECO:0000256" key="2">
    <source>
        <dbReference type="ARBA" id="ARBA00005745"/>
    </source>
</evidence>
<dbReference type="InterPro" id="IPR018076">
    <property type="entry name" value="T2SS_GspF_dom"/>
</dbReference>
<dbReference type="PANTHER" id="PTHR30012">
    <property type="entry name" value="GENERAL SECRETION PATHWAY PROTEIN"/>
    <property type="match status" value="1"/>
</dbReference>
<dbReference type="Pfam" id="PF00482">
    <property type="entry name" value="T2SSF"/>
    <property type="match status" value="2"/>
</dbReference>
<evidence type="ECO:0000256" key="1">
    <source>
        <dbReference type="ARBA" id="ARBA00004429"/>
    </source>
</evidence>
<dbReference type="AlphaFoldDB" id="W7QIJ4"/>
<dbReference type="Gene3D" id="1.20.81.30">
    <property type="entry name" value="Type II secretion system (T2SS), domain F"/>
    <property type="match status" value="2"/>
</dbReference>
<comment type="caution">
    <text evidence="10">The sequence shown here is derived from an EMBL/GenBank/DDBJ whole genome shotgun (WGS) entry which is preliminary data.</text>
</comment>
<keyword evidence="7 8" id="KW-0472">Membrane</keyword>
<sequence length="415" mass="46134">MAKYSYQGSAAGSKVDGTIEAANESEAAIALKRRNIVPLSIKRITVENAKKASNDASSQQSLMQMQLFVPQVTLSDLVMFSRQMYSLLKAGIPIIRAIQGLAETTTSIKLRDALTQVGSELEKGRPIANAMASFPKVFSKMFISMVNVGENTGKLDAAFLQLAQYLEDEQETRKRIQSATRYPIFVILAVVAAIFLMNIFVIPTFADMFAKFDAELPWTTQLLITSSHLFVNYWHIIILAIVATVYALNKYVQTSKGKLLWDQYKLRLPAVGSIIERSTLSRFARSFSMMLRAGVPLTHALQMTSEAVDNAYVGSKVVQMRRGIEKGDSMLRTANATKMFTPLVMQMIAVGEETGQIDNMLEEVADYYEREVDYDLKSLTAKIEPILIAIVAGIVMILALGIFMPMWDMMNTVKG</sequence>
<dbReference type="PANTHER" id="PTHR30012:SF4">
    <property type="entry name" value="MSHA BIOGENESIS PROTEIN MSHG"/>
    <property type="match status" value="1"/>
</dbReference>
<protein>
    <submittedName>
        <fullName evidence="10">Type II secretion system protein</fullName>
    </submittedName>
</protein>